<dbReference type="OrthoDB" id="6437521at2759"/>
<evidence type="ECO:0000313" key="2">
    <source>
        <dbReference type="Proteomes" id="UP000499080"/>
    </source>
</evidence>
<reference evidence="1 2" key="1">
    <citation type="journal article" date="2019" name="Sci. Rep.">
        <title>Orb-weaving spider Araneus ventricosus genome elucidates the spidroin gene catalogue.</title>
        <authorList>
            <person name="Kono N."/>
            <person name="Nakamura H."/>
            <person name="Ohtoshi R."/>
            <person name="Moran D.A.P."/>
            <person name="Shinohara A."/>
            <person name="Yoshida Y."/>
            <person name="Fujiwara M."/>
            <person name="Mori M."/>
            <person name="Tomita M."/>
            <person name="Arakawa K."/>
        </authorList>
    </citation>
    <scope>NUCLEOTIDE SEQUENCE [LARGE SCALE GENOMIC DNA]</scope>
</reference>
<name>A0A4Y2FXG5_ARAVE</name>
<gene>
    <name evidence="1" type="ORF">AVEN_185666_1</name>
</gene>
<proteinExistence type="predicted"/>
<evidence type="ECO:0000313" key="1">
    <source>
        <dbReference type="EMBL" id="GBM44364.1"/>
    </source>
</evidence>
<organism evidence="1 2">
    <name type="scientific">Araneus ventricosus</name>
    <name type="common">Orbweaver spider</name>
    <name type="synonym">Epeira ventricosa</name>
    <dbReference type="NCBI Taxonomy" id="182803"/>
    <lineage>
        <taxon>Eukaryota</taxon>
        <taxon>Metazoa</taxon>
        <taxon>Ecdysozoa</taxon>
        <taxon>Arthropoda</taxon>
        <taxon>Chelicerata</taxon>
        <taxon>Arachnida</taxon>
        <taxon>Araneae</taxon>
        <taxon>Araneomorphae</taxon>
        <taxon>Entelegynae</taxon>
        <taxon>Araneoidea</taxon>
        <taxon>Araneidae</taxon>
        <taxon>Araneus</taxon>
    </lineage>
</organism>
<dbReference type="Proteomes" id="UP000499080">
    <property type="component" value="Unassembled WGS sequence"/>
</dbReference>
<dbReference type="EMBL" id="BGPR01001062">
    <property type="protein sequence ID" value="GBM44364.1"/>
    <property type="molecule type" value="Genomic_DNA"/>
</dbReference>
<protein>
    <submittedName>
        <fullName evidence="1">Uncharacterized protein</fullName>
    </submittedName>
</protein>
<sequence length="91" mass="10734">MEEHLAAEPLQQLCTQRRMKTCVVVEQSPSDYHLFQHLKSFLAKQHLYNDDEVQTDGFHRRAPLSDGRSLRHRCTEIGLMVGHALQFRWFL</sequence>
<accession>A0A4Y2FXG5</accession>
<comment type="caution">
    <text evidence="1">The sequence shown here is derived from an EMBL/GenBank/DDBJ whole genome shotgun (WGS) entry which is preliminary data.</text>
</comment>
<dbReference type="AlphaFoldDB" id="A0A4Y2FXG5"/>
<keyword evidence="2" id="KW-1185">Reference proteome</keyword>